<reference evidence="1" key="1">
    <citation type="submission" date="2019-09" db="EMBL/GenBank/DDBJ databases">
        <title>Characterisation of the sponge microbiome using genome-centric metagenomics.</title>
        <authorList>
            <person name="Engelberts J.P."/>
            <person name="Robbins S.J."/>
            <person name="De Goeij J.M."/>
            <person name="Aranda M."/>
            <person name="Bell S.C."/>
            <person name="Webster N.S."/>
        </authorList>
    </citation>
    <scope>NUCLEOTIDE SEQUENCE</scope>
    <source>
        <strain evidence="1">SB0661_bin_32</strain>
    </source>
</reference>
<dbReference type="InterPro" id="IPR035069">
    <property type="entry name" value="TTHA1013/TTHA0281-like"/>
</dbReference>
<name>A0A6B1D8R7_9CHLR</name>
<organism evidence="1">
    <name type="scientific">Caldilineaceae bacterium SB0661_bin_32</name>
    <dbReference type="NCBI Taxonomy" id="2605255"/>
    <lineage>
        <taxon>Bacteria</taxon>
        <taxon>Bacillati</taxon>
        <taxon>Chloroflexota</taxon>
        <taxon>Caldilineae</taxon>
        <taxon>Caldilineales</taxon>
        <taxon>Caldilineaceae</taxon>
    </lineage>
</organism>
<evidence type="ECO:0000313" key="1">
    <source>
        <dbReference type="EMBL" id="MYC96351.1"/>
    </source>
</evidence>
<protein>
    <submittedName>
        <fullName evidence="1">Type II toxin-antitoxin system HicB family antitoxin</fullName>
    </submittedName>
</protein>
<dbReference type="AlphaFoldDB" id="A0A6B1D8R7"/>
<dbReference type="Gene3D" id="3.30.160.250">
    <property type="match status" value="1"/>
</dbReference>
<proteinExistence type="predicted"/>
<comment type="caution">
    <text evidence="1">The sequence shown here is derived from an EMBL/GenBank/DDBJ whole genome shotgun (WGS) entry which is preliminary data.</text>
</comment>
<dbReference type="SUPFAM" id="SSF143100">
    <property type="entry name" value="TTHA1013/TTHA0281-like"/>
    <property type="match status" value="1"/>
</dbReference>
<dbReference type="EMBL" id="VXMH01000077">
    <property type="protein sequence ID" value="MYC96351.1"/>
    <property type="molecule type" value="Genomic_DNA"/>
</dbReference>
<gene>
    <name evidence="1" type="ORF">F4X14_15415</name>
</gene>
<accession>A0A6B1D8R7</accession>
<sequence>MIAKIPLVLEPQPEGGYTVTSPLLPELITEGDTMVEALANVEDAFCAVVEICEDRGRPLPSSLYVKDENGPLSVETIKWLLRAA</sequence>